<dbReference type="InterPro" id="IPR027417">
    <property type="entry name" value="P-loop_NTPase"/>
</dbReference>
<dbReference type="EMBL" id="JBGBPQ010000012">
    <property type="protein sequence ID" value="KAL1515036.1"/>
    <property type="molecule type" value="Genomic_DNA"/>
</dbReference>
<evidence type="ECO:0000259" key="2">
    <source>
        <dbReference type="Pfam" id="PF00176"/>
    </source>
</evidence>
<dbReference type="PANTHER" id="PTHR45629:SF7">
    <property type="entry name" value="DNA EXCISION REPAIR PROTEIN ERCC-6-RELATED"/>
    <property type="match status" value="1"/>
</dbReference>
<name>A0AB34J762_PRYPA</name>
<comment type="caution">
    <text evidence="3">The sequence shown here is derived from an EMBL/GenBank/DDBJ whole genome shotgun (WGS) entry which is preliminary data.</text>
</comment>
<dbReference type="InterPro" id="IPR000330">
    <property type="entry name" value="SNF2_N"/>
</dbReference>
<dbReference type="AlphaFoldDB" id="A0AB34J762"/>
<gene>
    <name evidence="3" type="ORF">AB1Y20_004102</name>
</gene>
<dbReference type="InterPro" id="IPR038718">
    <property type="entry name" value="SNF2-like_sf"/>
</dbReference>
<dbReference type="InterPro" id="IPR050496">
    <property type="entry name" value="SNF2_RAD54_helicase_repair"/>
</dbReference>
<dbReference type="Proteomes" id="UP001515480">
    <property type="component" value="Unassembled WGS sequence"/>
</dbReference>
<keyword evidence="4" id="KW-1185">Reference proteome</keyword>
<sequence>MQESSQHSPYVLHEESQVSSASGGDVWPPLSQASHRSLDELRPKLSQSTPRKSPERPVPSGASGATWSSHWSCRSDGSRRSGRTVLSAVARDVLDPTQHPRACCLLCCRHGAKRLAKRLSSAWQERRVLRSSSWRTAVATAELERKVSKVLHPHQRSGVRWLFKAHFRGGGILGDEPGLGKTLQAVALVDALVSAKLVSRVLLVVTAEMVLTWACA</sequence>
<evidence type="ECO:0000256" key="1">
    <source>
        <dbReference type="SAM" id="MobiDB-lite"/>
    </source>
</evidence>
<proteinExistence type="predicted"/>
<dbReference type="PANTHER" id="PTHR45629">
    <property type="entry name" value="SNF2/RAD54 FAMILY MEMBER"/>
    <property type="match status" value="1"/>
</dbReference>
<evidence type="ECO:0000313" key="4">
    <source>
        <dbReference type="Proteomes" id="UP001515480"/>
    </source>
</evidence>
<reference evidence="3 4" key="1">
    <citation type="journal article" date="2024" name="Science">
        <title>Giant polyketide synthase enzymes in the biosynthesis of giant marine polyether toxins.</title>
        <authorList>
            <person name="Fallon T.R."/>
            <person name="Shende V.V."/>
            <person name="Wierzbicki I.H."/>
            <person name="Pendleton A.L."/>
            <person name="Watervoot N.F."/>
            <person name="Auber R.P."/>
            <person name="Gonzalez D.J."/>
            <person name="Wisecaver J.H."/>
            <person name="Moore B.S."/>
        </authorList>
    </citation>
    <scope>NUCLEOTIDE SEQUENCE [LARGE SCALE GENOMIC DNA]</scope>
    <source>
        <strain evidence="3 4">12B1</strain>
    </source>
</reference>
<feature type="region of interest" description="Disordered" evidence="1">
    <location>
        <begin position="1"/>
        <end position="79"/>
    </location>
</feature>
<feature type="domain" description="SNF2 N-terminal" evidence="2">
    <location>
        <begin position="154"/>
        <end position="213"/>
    </location>
</feature>
<accession>A0AB34J762</accession>
<dbReference type="GO" id="GO:0005524">
    <property type="term" value="F:ATP binding"/>
    <property type="evidence" value="ECO:0007669"/>
    <property type="project" value="InterPro"/>
</dbReference>
<dbReference type="Pfam" id="PF00176">
    <property type="entry name" value="SNF2-rel_dom"/>
    <property type="match status" value="1"/>
</dbReference>
<evidence type="ECO:0000313" key="3">
    <source>
        <dbReference type="EMBL" id="KAL1515036.1"/>
    </source>
</evidence>
<dbReference type="Gene3D" id="3.40.50.10810">
    <property type="entry name" value="Tandem AAA-ATPase domain"/>
    <property type="match status" value="1"/>
</dbReference>
<dbReference type="GO" id="GO:0015616">
    <property type="term" value="F:DNA translocase activity"/>
    <property type="evidence" value="ECO:0007669"/>
    <property type="project" value="TreeGrafter"/>
</dbReference>
<dbReference type="SUPFAM" id="SSF52540">
    <property type="entry name" value="P-loop containing nucleoside triphosphate hydrolases"/>
    <property type="match status" value="1"/>
</dbReference>
<protein>
    <recommendedName>
        <fullName evidence="2">SNF2 N-terminal domain-containing protein</fullName>
    </recommendedName>
</protein>
<organism evidence="3 4">
    <name type="scientific">Prymnesium parvum</name>
    <name type="common">Toxic golden alga</name>
    <dbReference type="NCBI Taxonomy" id="97485"/>
    <lineage>
        <taxon>Eukaryota</taxon>
        <taxon>Haptista</taxon>
        <taxon>Haptophyta</taxon>
        <taxon>Prymnesiophyceae</taxon>
        <taxon>Prymnesiales</taxon>
        <taxon>Prymnesiaceae</taxon>
        <taxon>Prymnesium</taxon>
    </lineage>
</organism>